<dbReference type="Proteomes" id="UP000663887">
    <property type="component" value="Unassembled WGS sequence"/>
</dbReference>
<reference evidence="1" key="1">
    <citation type="submission" date="2021-02" db="EMBL/GenBank/DDBJ databases">
        <authorList>
            <person name="Nowell W R."/>
        </authorList>
    </citation>
    <scope>NUCLEOTIDE SEQUENCE</scope>
</reference>
<name>A0A816TGG9_9BILA</name>
<evidence type="ECO:0000313" key="2">
    <source>
        <dbReference type="Proteomes" id="UP000663887"/>
    </source>
</evidence>
<protein>
    <submittedName>
        <fullName evidence="1">Uncharacterized protein</fullName>
    </submittedName>
</protein>
<dbReference type="AlphaFoldDB" id="A0A816TGG9"/>
<proteinExistence type="predicted"/>
<sequence>MQMLIIATESVVVDSAVHLSSGDIQRTFIKSKTWMGGFYRRLCRVFTLPFRFKYFKDITNNFPHMIFNTVTHLMIHVKVAFKHEFFIRLKYSHEISLDITSVNVHYMEHFLNETKTHLPRLTQLKGRI</sequence>
<dbReference type="EMBL" id="CAJNRG010007567">
    <property type="protein sequence ID" value="CAF2096149.1"/>
    <property type="molecule type" value="Genomic_DNA"/>
</dbReference>
<accession>A0A816TGG9</accession>
<organism evidence="1 2">
    <name type="scientific">Rotaria magnacalcarata</name>
    <dbReference type="NCBI Taxonomy" id="392030"/>
    <lineage>
        <taxon>Eukaryota</taxon>
        <taxon>Metazoa</taxon>
        <taxon>Spiralia</taxon>
        <taxon>Gnathifera</taxon>
        <taxon>Rotifera</taxon>
        <taxon>Eurotatoria</taxon>
        <taxon>Bdelloidea</taxon>
        <taxon>Philodinida</taxon>
        <taxon>Philodinidae</taxon>
        <taxon>Rotaria</taxon>
    </lineage>
</organism>
<evidence type="ECO:0000313" key="1">
    <source>
        <dbReference type="EMBL" id="CAF2096149.1"/>
    </source>
</evidence>
<gene>
    <name evidence="1" type="ORF">XDN619_LOCUS17733</name>
</gene>
<comment type="caution">
    <text evidence="1">The sequence shown here is derived from an EMBL/GenBank/DDBJ whole genome shotgun (WGS) entry which is preliminary data.</text>
</comment>